<dbReference type="EMBL" id="BRYA01001479">
    <property type="protein sequence ID" value="GMI44418.1"/>
    <property type="molecule type" value="Genomic_DNA"/>
</dbReference>
<feature type="binding site" evidence="3">
    <location>
        <begin position="237"/>
        <end position="244"/>
    </location>
    <ligand>
        <name>ATP</name>
        <dbReference type="ChEBI" id="CHEBI:30616"/>
    </ligand>
</feature>
<reference evidence="8" key="1">
    <citation type="journal article" date="2023" name="Commun. Biol.">
        <title>Genome analysis of Parmales, the sister group of diatoms, reveals the evolutionary specialization of diatoms from phago-mixotrophs to photoautotrophs.</title>
        <authorList>
            <person name="Ban H."/>
            <person name="Sato S."/>
            <person name="Yoshikawa S."/>
            <person name="Yamada K."/>
            <person name="Nakamura Y."/>
            <person name="Ichinomiya M."/>
            <person name="Sato N."/>
            <person name="Blanc-Mathieu R."/>
            <person name="Endo H."/>
            <person name="Kuwata A."/>
            <person name="Ogata H."/>
        </authorList>
    </citation>
    <scope>NUCLEOTIDE SEQUENCE [LARGE SCALE GENOMIC DNA]</scope>
</reference>
<dbReference type="GO" id="GO:0005524">
    <property type="term" value="F:ATP binding"/>
    <property type="evidence" value="ECO:0007669"/>
    <property type="project" value="UniProtKB-UniRule"/>
</dbReference>
<name>A0A9W7GHY7_9STRA</name>
<dbReference type="PROSITE" id="PS50067">
    <property type="entry name" value="KINESIN_MOTOR_2"/>
    <property type="match status" value="1"/>
</dbReference>
<evidence type="ECO:0000259" key="6">
    <source>
        <dbReference type="PROSITE" id="PS50067"/>
    </source>
</evidence>
<dbReference type="PRINTS" id="PR00380">
    <property type="entry name" value="KINESINHEAVY"/>
</dbReference>
<keyword evidence="2 3" id="KW-0067">ATP-binding</keyword>
<protein>
    <recommendedName>
        <fullName evidence="4">Kinesin-like protein</fullName>
    </recommendedName>
</protein>
<dbReference type="InterPro" id="IPR019821">
    <property type="entry name" value="Kinesin_motor_CS"/>
</dbReference>
<dbReference type="PROSITE" id="PS00411">
    <property type="entry name" value="KINESIN_MOTOR_1"/>
    <property type="match status" value="1"/>
</dbReference>
<dbReference type="Gene3D" id="3.40.850.10">
    <property type="entry name" value="Kinesin motor domain"/>
    <property type="match status" value="1"/>
</dbReference>
<dbReference type="GO" id="GO:0016887">
    <property type="term" value="F:ATP hydrolysis activity"/>
    <property type="evidence" value="ECO:0007669"/>
    <property type="project" value="TreeGrafter"/>
</dbReference>
<dbReference type="InterPro" id="IPR001752">
    <property type="entry name" value="Kinesin_motor_dom"/>
</dbReference>
<dbReference type="GO" id="GO:0007018">
    <property type="term" value="P:microtubule-based movement"/>
    <property type="evidence" value="ECO:0007669"/>
    <property type="project" value="InterPro"/>
</dbReference>
<evidence type="ECO:0000256" key="5">
    <source>
        <dbReference type="SAM" id="MobiDB-lite"/>
    </source>
</evidence>
<keyword evidence="1 3" id="KW-0547">Nucleotide-binding</keyword>
<dbReference type="AlphaFoldDB" id="A0A9W7GHY7"/>
<keyword evidence="8" id="KW-1185">Reference proteome</keyword>
<dbReference type="GO" id="GO:0008017">
    <property type="term" value="F:microtubule binding"/>
    <property type="evidence" value="ECO:0007669"/>
    <property type="project" value="InterPro"/>
</dbReference>
<comment type="caution">
    <text evidence="7">The sequence shown here is derived from an EMBL/GenBank/DDBJ whole genome shotgun (WGS) entry which is preliminary data.</text>
</comment>
<feature type="region of interest" description="Disordered" evidence="5">
    <location>
        <begin position="1"/>
        <end position="20"/>
    </location>
</feature>
<dbReference type="InterPro" id="IPR036961">
    <property type="entry name" value="Kinesin_motor_dom_sf"/>
</dbReference>
<evidence type="ECO:0000256" key="3">
    <source>
        <dbReference type="PROSITE-ProRule" id="PRU00283"/>
    </source>
</evidence>
<dbReference type="GO" id="GO:0003777">
    <property type="term" value="F:microtubule motor activity"/>
    <property type="evidence" value="ECO:0007669"/>
    <property type="project" value="InterPro"/>
</dbReference>
<comment type="similarity">
    <text evidence="3 4">Belongs to the TRAFAC class myosin-kinesin ATPase superfamily. Kinesin family.</text>
</comment>
<dbReference type="PANTHER" id="PTHR24115">
    <property type="entry name" value="KINESIN-RELATED"/>
    <property type="match status" value="1"/>
</dbReference>
<dbReference type="GO" id="GO:0005874">
    <property type="term" value="C:microtubule"/>
    <property type="evidence" value="ECO:0007669"/>
    <property type="project" value="UniProtKB-KW"/>
</dbReference>
<dbReference type="OrthoDB" id="3176171at2759"/>
<dbReference type="Proteomes" id="UP001165065">
    <property type="component" value="Unassembled WGS sequence"/>
</dbReference>
<dbReference type="SMART" id="SM00129">
    <property type="entry name" value="KISc"/>
    <property type="match status" value="1"/>
</dbReference>
<evidence type="ECO:0000256" key="2">
    <source>
        <dbReference type="ARBA" id="ARBA00022840"/>
    </source>
</evidence>
<dbReference type="InterPro" id="IPR027640">
    <property type="entry name" value="Kinesin-like_fam"/>
</dbReference>
<dbReference type="SUPFAM" id="SSF52540">
    <property type="entry name" value="P-loop containing nucleoside triphosphate hydrolases"/>
    <property type="match status" value="1"/>
</dbReference>
<keyword evidence="4" id="KW-0493">Microtubule</keyword>
<proteinExistence type="inferred from homology"/>
<organism evidence="7 8">
    <name type="scientific">Triparma columacea</name>
    <dbReference type="NCBI Taxonomy" id="722753"/>
    <lineage>
        <taxon>Eukaryota</taxon>
        <taxon>Sar</taxon>
        <taxon>Stramenopiles</taxon>
        <taxon>Ochrophyta</taxon>
        <taxon>Bolidophyceae</taxon>
        <taxon>Parmales</taxon>
        <taxon>Triparmaceae</taxon>
        <taxon>Triparma</taxon>
    </lineage>
</organism>
<evidence type="ECO:0000256" key="4">
    <source>
        <dbReference type="RuleBase" id="RU000394"/>
    </source>
</evidence>
<evidence type="ECO:0000313" key="7">
    <source>
        <dbReference type="EMBL" id="GMI44418.1"/>
    </source>
</evidence>
<dbReference type="Pfam" id="PF00225">
    <property type="entry name" value="Kinesin"/>
    <property type="match status" value="1"/>
</dbReference>
<feature type="domain" description="Kinesin motor" evidence="6">
    <location>
        <begin position="134"/>
        <end position="470"/>
    </location>
</feature>
<evidence type="ECO:0000256" key="1">
    <source>
        <dbReference type="ARBA" id="ARBA00022741"/>
    </source>
</evidence>
<accession>A0A9W7GHY7</accession>
<gene>
    <name evidence="7" type="ORF">TrCOL_g1324</name>
</gene>
<dbReference type="GO" id="GO:0005871">
    <property type="term" value="C:kinesin complex"/>
    <property type="evidence" value="ECO:0007669"/>
    <property type="project" value="TreeGrafter"/>
</dbReference>
<keyword evidence="3 4" id="KW-0505">Motor protein</keyword>
<sequence>MEDPQTLNATGADENVPCNPDVADSEAWRLKIFEYYKTNQPSKIKMVNSKMMEKWAGKYDVLYQNLIKKYGPLGKPLPVSSLAPGGGGKKSIGDFKDSIVKLVAKAVPEHLPERNVGVVKAKAEVQANGLETSTFTVCSRVRPILPHELEQEGGENFAVVVPGQRIDPTPSKPYTEEMLACTPKVGITGKPKVETSRFEFDYAFGPDSTNSDIYKLTTEPLVERCLNGQCGVIFAYGQTGSGKTHTMNGIMDELCESDIFKEGSEVDFTYLEMLGADIKDCLATDPKAKPVAIGEALDGRILTRNVSVHPCADSSALKALVSRAKSLRATAATEKNAASSRAHGIGIISCKDVETGVTGKLYVIDLAGSESAKDSKKHDSKRMAETKQINLSLSNLKECIRARTMASEPGMGGIHVPYRRNKLTLLIKDVFEIGCPRICSTVVMTNVSPLASDVAHSCNTLKYSGPLRVAVGKGKGNLQKDEEDPANWTVQEAEARITDAFGSEVGDVKAFVGGLSGVQLCSLPEKDYLVRGGNEVGKKVYLWMWALISDAKTRRRRDDGTIITKEDEEKERLELIRQKEEKAALWAEREKHLRKEF</sequence>
<evidence type="ECO:0000313" key="8">
    <source>
        <dbReference type="Proteomes" id="UP001165065"/>
    </source>
</evidence>
<dbReference type="InterPro" id="IPR027417">
    <property type="entry name" value="P-loop_NTPase"/>
</dbReference>